<evidence type="ECO:0000313" key="2">
    <source>
        <dbReference type="EMBL" id="KIP06145.1"/>
    </source>
</evidence>
<dbReference type="Proteomes" id="UP000053257">
    <property type="component" value="Unassembled WGS sequence"/>
</dbReference>
<dbReference type="PANTHER" id="PTHR31606:SF1">
    <property type="entry name" value="WW DOMAIN BINDING PROTEIN 2, ISOFORM E"/>
    <property type="match status" value="1"/>
</dbReference>
<feature type="region of interest" description="Disordered" evidence="1">
    <location>
        <begin position="155"/>
        <end position="192"/>
    </location>
</feature>
<sequence length="192" mass="20483">MSLNWTMLSPERTPVPLPHELIIRTIDFPGADLTLFIPSTPPTGSSTSGGSGSEKKVLSVGGLWLTDQRLIFVSAASKNGELDSLSIPLTAILSTKFEQPFFGANFVAIDIKPTPGGGLTEGSKAEIRLKDKGLFEFVGSLEKTRERAIYMRRSSCDEEEGLPSYTSPAGPSLSSTPIPMIPPSDAPPAYDA</sequence>
<feature type="compositionally biased region" description="Polar residues" evidence="1">
    <location>
        <begin position="164"/>
        <end position="176"/>
    </location>
</feature>
<dbReference type="GO" id="GO:0005634">
    <property type="term" value="C:nucleus"/>
    <property type="evidence" value="ECO:0007669"/>
    <property type="project" value="TreeGrafter"/>
</dbReference>
<evidence type="ECO:0000313" key="3">
    <source>
        <dbReference type="Proteomes" id="UP000053257"/>
    </source>
</evidence>
<organism evidence="2 3">
    <name type="scientific">Phlebiopsis gigantea (strain 11061_1 CR5-6)</name>
    <name type="common">White-rot fungus</name>
    <name type="synonym">Peniophora gigantea</name>
    <dbReference type="NCBI Taxonomy" id="745531"/>
    <lineage>
        <taxon>Eukaryota</taxon>
        <taxon>Fungi</taxon>
        <taxon>Dikarya</taxon>
        <taxon>Basidiomycota</taxon>
        <taxon>Agaricomycotina</taxon>
        <taxon>Agaricomycetes</taxon>
        <taxon>Polyporales</taxon>
        <taxon>Phanerochaetaceae</taxon>
        <taxon>Phlebiopsis</taxon>
    </lineage>
</organism>
<dbReference type="AlphaFoldDB" id="A0A0C3S9F1"/>
<dbReference type="GO" id="GO:0003713">
    <property type="term" value="F:transcription coactivator activity"/>
    <property type="evidence" value="ECO:0007669"/>
    <property type="project" value="InterPro"/>
</dbReference>
<proteinExistence type="predicted"/>
<dbReference type="GO" id="GO:0031490">
    <property type="term" value="F:chromatin DNA binding"/>
    <property type="evidence" value="ECO:0007669"/>
    <property type="project" value="TreeGrafter"/>
</dbReference>
<name>A0A0C3S9F1_PHLG1</name>
<evidence type="ECO:0008006" key="4">
    <source>
        <dbReference type="Google" id="ProtNLM"/>
    </source>
</evidence>
<accession>A0A0C3S9F1</accession>
<dbReference type="OrthoDB" id="1259151at2759"/>
<reference evidence="2 3" key="1">
    <citation type="journal article" date="2014" name="PLoS Genet.">
        <title>Analysis of the Phlebiopsis gigantea genome, transcriptome and secretome provides insight into its pioneer colonization strategies of wood.</title>
        <authorList>
            <person name="Hori C."/>
            <person name="Ishida T."/>
            <person name="Igarashi K."/>
            <person name="Samejima M."/>
            <person name="Suzuki H."/>
            <person name="Master E."/>
            <person name="Ferreira P."/>
            <person name="Ruiz-Duenas F.J."/>
            <person name="Held B."/>
            <person name="Canessa P."/>
            <person name="Larrondo L.F."/>
            <person name="Schmoll M."/>
            <person name="Druzhinina I.S."/>
            <person name="Kubicek C.P."/>
            <person name="Gaskell J.A."/>
            <person name="Kersten P."/>
            <person name="St John F."/>
            <person name="Glasner J."/>
            <person name="Sabat G."/>
            <person name="Splinter BonDurant S."/>
            <person name="Syed K."/>
            <person name="Yadav J."/>
            <person name="Mgbeahuruike A.C."/>
            <person name="Kovalchuk A."/>
            <person name="Asiegbu F.O."/>
            <person name="Lackner G."/>
            <person name="Hoffmeister D."/>
            <person name="Rencoret J."/>
            <person name="Gutierrez A."/>
            <person name="Sun H."/>
            <person name="Lindquist E."/>
            <person name="Barry K."/>
            <person name="Riley R."/>
            <person name="Grigoriev I.V."/>
            <person name="Henrissat B."/>
            <person name="Kues U."/>
            <person name="Berka R.M."/>
            <person name="Martinez A.T."/>
            <person name="Covert S.F."/>
            <person name="Blanchette R.A."/>
            <person name="Cullen D."/>
        </authorList>
    </citation>
    <scope>NUCLEOTIDE SEQUENCE [LARGE SCALE GENOMIC DNA]</scope>
    <source>
        <strain evidence="2 3">11061_1 CR5-6</strain>
    </source>
</reference>
<protein>
    <recommendedName>
        <fullName evidence="4">GRAM domain-containing protein</fullName>
    </recommendedName>
</protein>
<evidence type="ECO:0000256" key="1">
    <source>
        <dbReference type="SAM" id="MobiDB-lite"/>
    </source>
</evidence>
<dbReference type="SUPFAM" id="SSF50729">
    <property type="entry name" value="PH domain-like"/>
    <property type="match status" value="1"/>
</dbReference>
<dbReference type="CDD" id="cd13214">
    <property type="entry name" value="PH-GRAM_WBP2"/>
    <property type="match status" value="1"/>
</dbReference>
<dbReference type="STRING" id="745531.A0A0C3S9F1"/>
<dbReference type="HOGENOM" id="CLU_066296_2_0_1"/>
<dbReference type="InterPro" id="IPR044852">
    <property type="entry name" value="WBP2-like"/>
</dbReference>
<dbReference type="EMBL" id="KN840524">
    <property type="protein sequence ID" value="KIP06145.1"/>
    <property type="molecule type" value="Genomic_DNA"/>
</dbReference>
<keyword evidence="3" id="KW-1185">Reference proteome</keyword>
<dbReference type="PANTHER" id="PTHR31606">
    <property type="entry name" value="WW DOMAIN BINDING PROTEIN 2, ISOFORM E"/>
    <property type="match status" value="1"/>
</dbReference>
<gene>
    <name evidence="2" type="ORF">PHLGIDRAFT_107290</name>
</gene>